<dbReference type="FunFam" id="3.40.50.620:FF:000152">
    <property type="entry name" value="Isoleucine--tRNA ligase"/>
    <property type="match status" value="1"/>
</dbReference>
<dbReference type="NCBIfam" id="TIGR00392">
    <property type="entry name" value="ileS"/>
    <property type="match status" value="1"/>
</dbReference>
<dbReference type="Pfam" id="PF08264">
    <property type="entry name" value="Anticodon_1"/>
    <property type="match status" value="1"/>
</dbReference>
<dbReference type="Pfam" id="PF00133">
    <property type="entry name" value="tRNA-synt_1"/>
    <property type="match status" value="1"/>
</dbReference>
<dbReference type="InterPro" id="IPR014729">
    <property type="entry name" value="Rossmann-like_a/b/a_fold"/>
</dbReference>
<reference evidence="14 15" key="2">
    <citation type="journal article" date="2011" name="Stand. Genomic Sci.">
        <title>Complete genome sequence of Mahella australiensis type strain (50-1 BON).</title>
        <authorList>
            <person name="Sikorski J."/>
            <person name="Teshima H."/>
            <person name="Nolan M."/>
            <person name="Lucas S."/>
            <person name="Hammon N."/>
            <person name="Deshpande S."/>
            <person name="Cheng J.F."/>
            <person name="Pitluck S."/>
            <person name="Liolios K."/>
            <person name="Pagani I."/>
            <person name="Ivanova N."/>
            <person name="Huntemann M."/>
            <person name="Mavromatis K."/>
            <person name="Ovchinikova G."/>
            <person name="Pati A."/>
            <person name="Tapia R."/>
            <person name="Han C."/>
            <person name="Goodwin L."/>
            <person name="Chen A."/>
            <person name="Palaniappan K."/>
            <person name="Land M."/>
            <person name="Hauser L."/>
            <person name="Ngatchou-Djao O.D."/>
            <person name="Rohde M."/>
            <person name="Pukall R."/>
            <person name="Spring S."/>
            <person name="Abt B."/>
            <person name="Goker M."/>
            <person name="Detter J.C."/>
            <person name="Woyke T."/>
            <person name="Bristow J."/>
            <person name="Markowitz V."/>
            <person name="Hugenholtz P."/>
            <person name="Eisen J.A."/>
            <person name="Kyrpides N.C."/>
            <person name="Klenk H.P."/>
            <person name="Lapidus A."/>
        </authorList>
    </citation>
    <scope>NUCLEOTIDE SEQUENCE [LARGE SCALE GENOMIC DNA]</scope>
    <source>
        <strain evidence="15">DSM 15567 / CIP 107919 / 50-1 BON</strain>
    </source>
</reference>
<evidence type="ECO:0000256" key="4">
    <source>
        <dbReference type="ARBA" id="ARBA00022741"/>
    </source>
</evidence>
<dbReference type="CDD" id="cd00818">
    <property type="entry name" value="IleRS_core"/>
    <property type="match status" value="1"/>
</dbReference>
<comment type="function">
    <text evidence="8 10">Catalyzes the attachment of isoleucine to tRNA(Ile). As IleRS can inadvertently accommodate and process structurally similar amino acids such as valine, to avoid such errors it has two additional distinct tRNA(Ile)-dependent editing activities. One activity is designated as 'pretransfer' editing and involves the hydrolysis of activated Val-AMP. The other activity is designated 'posttransfer' editing and involves deacylation of mischarged Val-tRNA(Ile).</text>
</comment>
<keyword evidence="15" id="KW-1185">Reference proteome</keyword>
<dbReference type="GO" id="GO:0006428">
    <property type="term" value="P:isoleucyl-tRNA aminoacylation"/>
    <property type="evidence" value="ECO:0007669"/>
    <property type="project" value="UniProtKB-UniRule"/>
</dbReference>
<dbReference type="SUPFAM" id="SSF47323">
    <property type="entry name" value="Anticodon-binding domain of a subclass of class I aminoacyl-tRNA synthetases"/>
    <property type="match status" value="1"/>
</dbReference>
<evidence type="ECO:0000313" key="15">
    <source>
        <dbReference type="Proteomes" id="UP000008457"/>
    </source>
</evidence>
<dbReference type="PROSITE" id="PS00178">
    <property type="entry name" value="AA_TRNA_LIGASE_I"/>
    <property type="match status" value="1"/>
</dbReference>
<dbReference type="Gene3D" id="1.10.730.20">
    <property type="match status" value="1"/>
</dbReference>
<feature type="short sequence motif" description="'KMSKS' region" evidence="10">
    <location>
        <begin position="598"/>
        <end position="602"/>
    </location>
</feature>
<dbReference type="Pfam" id="PF06827">
    <property type="entry name" value="zf-FPG_IleRS"/>
    <property type="match status" value="1"/>
</dbReference>
<evidence type="ECO:0000313" key="14">
    <source>
        <dbReference type="EMBL" id="AEE96541.1"/>
    </source>
</evidence>
<dbReference type="GO" id="GO:0002161">
    <property type="term" value="F:aminoacyl-tRNA deacylase activity"/>
    <property type="evidence" value="ECO:0007669"/>
    <property type="project" value="InterPro"/>
</dbReference>
<proteinExistence type="inferred from homology"/>
<feature type="binding site" evidence="10">
    <location>
        <position position="897"/>
    </location>
    <ligand>
        <name>Zn(2+)</name>
        <dbReference type="ChEBI" id="CHEBI:29105"/>
    </ligand>
</feature>
<comment type="subcellular location">
    <subcellularLocation>
        <location evidence="10">Cytoplasm</location>
    </subcellularLocation>
</comment>
<dbReference type="KEGG" id="mas:Mahau_1347"/>
<dbReference type="OrthoDB" id="9810365at2"/>
<comment type="subunit">
    <text evidence="10">Monomer.</text>
</comment>
<dbReference type="SUPFAM" id="SSF52374">
    <property type="entry name" value="Nucleotidylyl transferase"/>
    <property type="match status" value="1"/>
</dbReference>
<dbReference type="PANTHER" id="PTHR42765">
    <property type="entry name" value="SOLEUCYL-TRNA SYNTHETASE"/>
    <property type="match status" value="1"/>
</dbReference>
<comment type="catalytic activity">
    <reaction evidence="9 10">
        <text>tRNA(Ile) + L-isoleucine + ATP = L-isoleucyl-tRNA(Ile) + AMP + diphosphate</text>
        <dbReference type="Rhea" id="RHEA:11060"/>
        <dbReference type="Rhea" id="RHEA-COMP:9666"/>
        <dbReference type="Rhea" id="RHEA-COMP:9695"/>
        <dbReference type="ChEBI" id="CHEBI:30616"/>
        <dbReference type="ChEBI" id="CHEBI:33019"/>
        <dbReference type="ChEBI" id="CHEBI:58045"/>
        <dbReference type="ChEBI" id="CHEBI:78442"/>
        <dbReference type="ChEBI" id="CHEBI:78528"/>
        <dbReference type="ChEBI" id="CHEBI:456215"/>
        <dbReference type="EC" id="6.1.1.5"/>
    </reaction>
</comment>
<evidence type="ECO:0000256" key="8">
    <source>
        <dbReference type="ARBA" id="ARBA00025217"/>
    </source>
</evidence>
<feature type="domain" description="Aminoacyl-tRNA synthetase class Ia" evidence="11">
    <location>
        <begin position="27"/>
        <end position="637"/>
    </location>
</feature>
<keyword evidence="10" id="KW-0479">Metal-binding</keyword>
<evidence type="ECO:0000259" key="12">
    <source>
        <dbReference type="Pfam" id="PF06827"/>
    </source>
</evidence>
<feature type="binding site" evidence="10">
    <location>
        <position position="557"/>
    </location>
    <ligand>
        <name>L-isoleucyl-5'-AMP</name>
        <dbReference type="ChEBI" id="CHEBI:178002"/>
    </ligand>
</feature>
<dbReference type="GO" id="GO:0004822">
    <property type="term" value="F:isoleucine-tRNA ligase activity"/>
    <property type="evidence" value="ECO:0007669"/>
    <property type="project" value="UniProtKB-UniRule"/>
</dbReference>
<dbReference type="RefSeq" id="WP_013780971.1">
    <property type="nucleotide sequence ID" value="NC_015520.1"/>
</dbReference>
<keyword evidence="5 10" id="KW-0067">ATP-binding</keyword>
<dbReference type="InterPro" id="IPR013155">
    <property type="entry name" value="M/V/L/I-tRNA-synth_anticd-bd"/>
</dbReference>
<evidence type="ECO:0000259" key="11">
    <source>
        <dbReference type="Pfam" id="PF00133"/>
    </source>
</evidence>
<dbReference type="InterPro" id="IPR050081">
    <property type="entry name" value="Ile-tRNA_ligase"/>
</dbReference>
<dbReference type="Gene3D" id="3.40.50.620">
    <property type="entry name" value="HUPs"/>
    <property type="match status" value="2"/>
</dbReference>
<evidence type="ECO:0000256" key="6">
    <source>
        <dbReference type="ARBA" id="ARBA00022917"/>
    </source>
</evidence>
<dbReference type="PANTHER" id="PTHR42765:SF1">
    <property type="entry name" value="ISOLEUCINE--TRNA LIGASE, MITOCHONDRIAL"/>
    <property type="match status" value="1"/>
</dbReference>
<dbReference type="STRING" id="697281.Mahau_1347"/>
<keyword evidence="3 10" id="KW-0436">Ligase</keyword>
<dbReference type="Proteomes" id="UP000008457">
    <property type="component" value="Chromosome"/>
</dbReference>
<keyword evidence="4 10" id="KW-0547">Nucleotide-binding</keyword>
<dbReference type="Gene3D" id="1.10.10.830">
    <property type="entry name" value="Ile-tRNA synthetase CP2 domain-like"/>
    <property type="match status" value="1"/>
</dbReference>
<evidence type="ECO:0000256" key="1">
    <source>
        <dbReference type="ARBA" id="ARBA00006887"/>
    </source>
</evidence>
<dbReference type="InterPro" id="IPR009008">
    <property type="entry name" value="Val/Leu/Ile-tRNA-synth_edit"/>
</dbReference>
<evidence type="ECO:0000256" key="7">
    <source>
        <dbReference type="ARBA" id="ARBA00023146"/>
    </source>
</evidence>
<dbReference type="InterPro" id="IPR009080">
    <property type="entry name" value="tRNAsynth_Ia_anticodon-bd"/>
</dbReference>
<dbReference type="Gene3D" id="2.170.220.10">
    <property type="match status" value="1"/>
</dbReference>
<keyword evidence="6 10" id="KW-0648">Protein biosynthesis</keyword>
<dbReference type="PRINTS" id="PR00984">
    <property type="entry name" value="TRNASYNTHILE"/>
</dbReference>
<evidence type="ECO:0000256" key="5">
    <source>
        <dbReference type="ARBA" id="ARBA00022840"/>
    </source>
</evidence>
<dbReference type="InterPro" id="IPR002300">
    <property type="entry name" value="aa-tRNA-synth_Ia"/>
</dbReference>
<dbReference type="FunFam" id="1.10.730.20:FF:000001">
    <property type="entry name" value="Isoleucine--tRNA ligase"/>
    <property type="match status" value="1"/>
</dbReference>
<keyword evidence="10" id="KW-0862">Zinc</keyword>
<dbReference type="SUPFAM" id="SSF50677">
    <property type="entry name" value="ValRS/IleRS/LeuRS editing domain"/>
    <property type="match status" value="1"/>
</dbReference>
<dbReference type="InterPro" id="IPR023585">
    <property type="entry name" value="Ile-tRNA-ligase_type1"/>
</dbReference>
<dbReference type="AlphaFoldDB" id="F3ZX84"/>
<accession>F3ZX84</accession>
<feature type="domain" description="Methionyl/Valyl/Leucyl/Isoleucyl-tRNA synthetase anticodon-binding" evidence="13">
    <location>
        <begin position="681"/>
        <end position="837"/>
    </location>
</feature>
<dbReference type="EMBL" id="CP002360">
    <property type="protein sequence ID" value="AEE96541.1"/>
    <property type="molecule type" value="Genomic_DNA"/>
</dbReference>
<dbReference type="EC" id="6.1.1.5" evidence="10"/>
<keyword evidence="7 10" id="KW-0030">Aminoacyl-tRNA synthetase</keyword>
<dbReference type="HAMAP" id="MF_02002">
    <property type="entry name" value="Ile_tRNA_synth_type1"/>
    <property type="match status" value="1"/>
</dbReference>
<evidence type="ECO:0000256" key="2">
    <source>
        <dbReference type="ARBA" id="ARBA00022490"/>
    </source>
</evidence>
<gene>
    <name evidence="10" type="primary">ileS</name>
    <name evidence="14" type="ordered locus">Mahau_1347</name>
</gene>
<dbReference type="GO" id="GO:0008270">
    <property type="term" value="F:zinc ion binding"/>
    <property type="evidence" value="ECO:0007669"/>
    <property type="project" value="UniProtKB-UniRule"/>
</dbReference>
<evidence type="ECO:0000259" key="13">
    <source>
        <dbReference type="Pfam" id="PF08264"/>
    </source>
</evidence>
<comment type="domain">
    <text evidence="10">IleRS has two distinct active sites: one for aminoacylation and one for editing. The misactivated valine is translocated from the active site to the editing site, which sterically excludes the correctly activated isoleucine. The single editing site contains two valyl binding pockets, one specific for each substrate (Val-AMP or Val-tRNA(Ile)).</text>
</comment>
<feature type="binding site" evidence="10">
    <location>
        <position position="900"/>
    </location>
    <ligand>
        <name>Zn(2+)</name>
        <dbReference type="ChEBI" id="CHEBI:29105"/>
    </ligand>
</feature>
<evidence type="ECO:0000256" key="10">
    <source>
        <dbReference type="HAMAP-Rule" id="MF_02002"/>
    </source>
</evidence>
<dbReference type="InterPro" id="IPR001412">
    <property type="entry name" value="aa-tRNA-synth_I_CS"/>
</dbReference>
<protein>
    <recommendedName>
        <fullName evidence="10">Isoleucine--tRNA ligase</fullName>
        <ecNumber evidence="10">6.1.1.5</ecNumber>
    </recommendedName>
    <alternativeName>
        <fullName evidence="10">Isoleucyl-tRNA synthetase</fullName>
        <shortName evidence="10">IleRS</shortName>
    </alternativeName>
</protein>
<dbReference type="InterPro" id="IPR002301">
    <property type="entry name" value="Ile-tRNA-ligase"/>
</dbReference>
<organism evidence="14 15">
    <name type="scientific">Mahella australiensis (strain DSM 15567 / CIP 107919 / 50-1 BON)</name>
    <dbReference type="NCBI Taxonomy" id="697281"/>
    <lineage>
        <taxon>Bacteria</taxon>
        <taxon>Bacillati</taxon>
        <taxon>Bacillota</taxon>
        <taxon>Clostridia</taxon>
        <taxon>Thermoanaerobacterales</taxon>
        <taxon>Thermoanaerobacterales Family IV. Incertae Sedis</taxon>
        <taxon>Mahella</taxon>
    </lineage>
</organism>
<feature type="domain" description="Zinc finger FPG/IleRS-type" evidence="12">
    <location>
        <begin position="894"/>
        <end position="922"/>
    </location>
</feature>
<feature type="binding site" evidence="10">
    <location>
        <position position="917"/>
    </location>
    <ligand>
        <name>Zn(2+)</name>
        <dbReference type="ChEBI" id="CHEBI:29105"/>
    </ligand>
</feature>
<dbReference type="Gene3D" id="3.90.740.10">
    <property type="entry name" value="Valyl/Leucyl/Isoleucyl-tRNA synthetase, editing domain"/>
    <property type="match status" value="1"/>
</dbReference>
<comment type="similarity">
    <text evidence="1 10">Belongs to the class-I aminoacyl-tRNA synthetase family. IleS type 1 subfamily.</text>
</comment>
<dbReference type="GO" id="GO:0000049">
    <property type="term" value="F:tRNA binding"/>
    <property type="evidence" value="ECO:0007669"/>
    <property type="project" value="InterPro"/>
</dbReference>
<dbReference type="HOGENOM" id="CLU_001493_7_0_9"/>
<feature type="binding site" evidence="10">
    <location>
        <position position="920"/>
    </location>
    <ligand>
        <name>Zn(2+)</name>
        <dbReference type="ChEBI" id="CHEBI:29105"/>
    </ligand>
</feature>
<evidence type="ECO:0000256" key="9">
    <source>
        <dbReference type="ARBA" id="ARBA00048359"/>
    </source>
</evidence>
<dbReference type="CDD" id="cd07960">
    <property type="entry name" value="Anticodon_Ia_Ile_BEm"/>
    <property type="match status" value="1"/>
</dbReference>
<dbReference type="GO" id="GO:0005829">
    <property type="term" value="C:cytosol"/>
    <property type="evidence" value="ECO:0007669"/>
    <property type="project" value="TreeGrafter"/>
</dbReference>
<dbReference type="InterPro" id="IPR010663">
    <property type="entry name" value="Znf_FPG/IleRS"/>
</dbReference>
<dbReference type="eggNOG" id="COG0060">
    <property type="taxonomic scope" value="Bacteria"/>
</dbReference>
<feature type="binding site" evidence="10">
    <location>
        <position position="601"/>
    </location>
    <ligand>
        <name>ATP</name>
        <dbReference type="ChEBI" id="CHEBI:30616"/>
    </ligand>
</feature>
<comment type="cofactor">
    <cofactor evidence="10">
        <name>Zn(2+)</name>
        <dbReference type="ChEBI" id="CHEBI:29105"/>
    </cofactor>
    <text evidence="10">Binds 1 zinc ion per subunit.</text>
</comment>
<reference evidence="15" key="1">
    <citation type="submission" date="2010-11" db="EMBL/GenBank/DDBJ databases">
        <title>The complete genome of Mahella australiensis DSM 15567.</title>
        <authorList>
            <consortium name="US DOE Joint Genome Institute (JGI-PGF)"/>
            <person name="Lucas S."/>
            <person name="Copeland A."/>
            <person name="Lapidus A."/>
            <person name="Bruce D."/>
            <person name="Goodwin L."/>
            <person name="Pitluck S."/>
            <person name="Kyrpides N."/>
            <person name="Mavromatis K."/>
            <person name="Pagani I."/>
            <person name="Ivanova N."/>
            <person name="Teshima H."/>
            <person name="Brettin T."/>
            <person name="Detter J.C."/>
            <person name="Han C."/>
            <person name="Tapia R."/>
            <person name="Land M."/>
            <person name="Hauser L."/>
            <person name="Markowitz V."/>
            <person name="Cheng J.-F."/>
            <person name="Hugenholtz P."/>
            <person name="Woyke T."/>
            <person name="Wu D."/>
            <person name="Spring S."/>
            <person name="Pukall R."/>
            <person name="Steenblock K."/>
            <person name="Schneider S."/>
            <person name="Klenk H.-P."/>
            <person name="Eisen J.A."/>
        </authorList>
    </citation>
    <scope>NUCLEOTIDE SEQUENCE [LARGE SCALE GENOMIC DNA]</scope>
    <source>
        <strain evidence="15">DSM 15567 / CIP 107919 / 50-1 BON</strain>
    </source>
</reference>
<feature type="short sequence motif" description="'HIGH' region" evidence="10">
    <location>
        <begin position="57"/>
        <end position="67"/>
    </location>
</feature>
<dbReference type="InterPro" id="IPR033708">
    <property type="entry name" value="Anticodon_Ile_BEm"/>
</dbReference>
<evidence type="ECO:0000256" key="3">
    <source>
        <dbReference type="ARBA" id="ARBA00022598"/>
    </source>
</evidence>
<name>F3ZX84_MAHA5</name>
<dbReference type="GO" id="GO:0005524">
    <property type="term" value="F:ATP binding"/>
    <property type="evidence" value="ECO:0007669"/>
    <property type="project" value="UniProtKB-UniRule"/>
</dbReference>
<sequence length="924" mass="105367">MDYSKTLNLPKTDFPMKANLSQREPAILKWWEDNDLYRKSLEVNDQKPLFILHDGPPYANGDIHLGHALNKILKDIIVKFKSMRGYKAPYVPGWDTHGLPIESQAIKKLGVNRYETDPVEFRRMCRDFALKYVDIQKDEFKRLGIRGDWDNPYLTLKPEFEAKQIEVFGEMAKKGYIYKGLKPVYWCTDCETALAEAEIEYADHATESLYVKFPVVDDKGLFDGVDNAYLVIWTTTAWTLPANMAVCLNPDIEYGLVRFDNGEVYVLAVALIDSVAADAGLGHYDILKRFKGKQLEGIKAKHPFFDRFSPVILGEYVTLEQGTGCVHIAPGHGQEDFEVGRKYGLEVLNPVDDKGYMTQKAGKFAGMFYEDAGRAIIEELNANKMLLAVKTVQHSYPHCWRCKNPVIFRATEQWFASIDGFRQQALDAVASVKWTPAWGQERMSGMIRERYDWCISRQRLWGVPIPIFYCKDCGEAIINDETVAAVSDLFRQKGSDAWFAMDEADILPEGFVCPHCGGRSFTKEKDIMDVWFDSGSSHAAVLETRDDLHWPANMYLEGYDQFRGWFQSSLLTSVATRGRAPYDEVLTHGMVVDGEGRKMSKSLGNGVDPQDVVQEYGADILRLWVTSADYKNDMRISKSILKQLSEVYRKIRNTARFLMGNLYDFNPDTDAMPYDELKEIDRWALMRLHQLIQEVTEAYDNYEYHVVHHAIYGFCVVDMSNFYLDVLKDRLYTYRADSKERRSAQTVLYAILDAMVRMLAPVLSFTAEEIWRYMPHSAGNDTRSVHLASWPVADGSYIDSALMEKWDKLIEVRDEVLKALETARSQKLIGQSLEAGVDIYAGGQWYDFLKSEESHLSEIFITSQAAVKNGSAPEEAVSAETIDGLRIHVHKASGQKCERCWVYSDTIGSDPEHPTICERCSDNV</sequence>
<keyword evidence="2 10" id="KW-0963">Cytoplasm</keyword>